<dbReference type="AlphaFoldDB" id="A8IQN6"/>
<keyword evidence="2" id="KW-1133">Transmembrane helix</keyword>
<evidence type="ECO:0000256" key="1">
    <source>
        <dbReference type="SAM" id="MobiDB-lite"/>
    </source>
</evidence>
<keyword evidence="4" id="KW-1185">Reference proteome</keyword>
<feature type="transmembrane region" description="Helical" evidence="2">
    <location>
        <begin position="139"/>
        <end position="161"/>
    </location>
</feature>
<reference evidence="3 4" key="3">
    <citation type="journal article" date="2008" name="BMC Genomics">
        <title>The genome of the versatile nitrogen fixer Azorhizobium caulinodans ORS571.</title>
        <authorList>
            <person name="Lee KB."/>
            <person name="Backer P.D."/>
            <person name="Aono T."/>
            <person name="Liu CT."/>
            <person name="Suzuki S."/>
            <person name="Suzuki T."/>
            <person name="Kaneko T."/>
            <person name="Yamada M."/>
            <person name="Tabata S."/>
            <person name="Kupfer D.M."/>
            <person name="Najar F.Z."/>
            <person name="Wiley G.B."/>
            <person name="Roe B."/>
            <person name="Binnewies T.T."/>
            <person name="Ussery D.W."/>
            <person name="D'Haeze W."/>
            <person name="Herder J.D."/>
            <person name="Gevers D."/>
            <person name="Vereecke D."/>
            <person name="Holsters M."/>
            <person name="Oyaizu H."/>
        </authorList>
    </citation>
    <scope>NUCLEOTIDE SEQUENCE [LARGE SCALE GENOMIC DNA]</scope>
    <source>
        <strain evidence="4">ATCC 43989 / DSM 5975 / JCM 20966 / LMG 6465 / NBRC 14845 / NCIMB 13405 / ORS 571</strain>
    </source>
</reference>
<reference evidence="3 4" key="6">
    <citation type="journal article" date="2011" name="Appl. Environ. Microbiol.">
        <title>Involvement of the azorhizobial chromosome partition gene (parA) in the onset of bacteroid differentiation during Sesbania rostrata stem nodule development.</title>
        <authorList>
            <person name="Liu CT."/>
            <person name="Lee KB."/>
            <person name="Wang YS."/>
            <person name="Peng MH."/>
            <person name="Lee KT."/>
            <person name="Suzuki S."/>
            <person name="Suzuki T."/>
            <person name="Oyaizu H."/>
        </authorList>
    </citation>
    <scope>NUCLEOTIDE SEQUENCE [LARGE SCALE GENOMIC DNA]</scope>
    <source>
        <strain evidence="4">ATCC 43989 / DSM 5975 / JCM 20966 / LMG 6465 / NBRC 14845 / NCIMB 13405 / ORS 571</strain>
    </source>
</reference>
<protein>
    <submittedName>
        <fullName evidence="3">Uncharacterized protein</fullName>
    </submittedName>
</protein>
<evidence type="ECO:0000313" key="4">
    <source>
        <dbReference type="Proteomes" id="UP000000270"/>
    </source>
</evidence>
<reference evidence="4" key="2">
    <citation type="submission" date="2007-04" db="EMBL/GenBank/DDBJ databases">
        <title>Complete genome sequence of the nitrogen-fixing bacterium Azorhizobium caulinodans ORS571.</title>
        <authorList>
            <person name="Lee K.B."/>
            <person name="Backer P.D."/>
            <person name="Aono T."/>
            <person name="Liu C.T."/>
            <person name="Suzuki S."/>
            <person name="Suzuki T."/>
            <person name="Kaneko T."/>
            <person name="Yamada M."/>
            <person name="Tabata S."/>
            <person name="Kupfer D.M."/>
            <person name="Najar F.Z."/>
            <person name="Wiley G.B."/>
            <person name="Roe B."/>
            <person name="Binnewies T."/>
            <person name="Ussery D."/>
            <person name="Vereecke D."/>
            <person name="Gevers D."/>
            <person name="Holsters M."/>
            <person name="Oyaizu H."/>
        </authorList>
    </citation>
    <scope>NUCLEOTIDE SEQUENCE [LARGE SCALE GENOMIC DNA]</scope>
    <source>
        <strain evidence="4">ATCC 43989 / DSM 5975 / JCM 20966 / LMG 6465 / NBRC 14845 / NCIMB 13405 / ORS 571</strain>
    </source>
</reference>
<gene>
    <name evidence="3" type="ordered locus">AZC_0803</name>
</gene>
<keyword evidence="2" id="KW-0472">Membrane</keyword>
<feature type="compositionally biased region" description="Pro residues" evidence="1">
    <location>
        <begin position="217"/>
        <end position="227"/>
    </location>
</feature>
<accession>A8IQN6</accession>
<dbReference type="EMBL" id="AP009384">
    <property type="protein sequence ID" value="BAF86801.1"/>
    <property type="molecule type" value="Genomic_DNA"/>
</dbReference>
<dbReference type="KEGG" id="azc:AZC_0803"/>
<organism evidence="3 4">
    <name type="scientific">Azorhizobium caulinodans (strain ATCC 43989 / DSM 5975 / JCM 20966 / LMG 6465 / NBRC 14845 / NCIMB 13405 / ORS 571)</name>
    <dbReference type="NCBI Taxonomy" id="438753"/>
    <lineage>
        <taxon>Bacteria</taxon>
        <taxon>Pseudomonadati</taxon>
        <taxon>Pseudomonadota</taxon>
        <taxon>Alphaproteobacteria</taxon>
        <taxon>Hyphomicrobiales</taxon>
        <taxon>Xanthobacteraceae</taxon>
        <taxon>Azorhizobium</taxon>
    </lineage>
</organism>
<reference evidence="3 4" key="5">
    <citation type="journal article" date="2010" name="Appl. Environ. Microbiol.">
        <title>phrR-like gene praR of Azorhizobium caulinodans ORS571 is essential for symbiosis with Sesbania rostrata and is involved in expression of reb genes.</title>
        <authorList>
            <person name="Akiba N."/>
            <person name="Aono T."/>
            <person name="Toyazaki H."/>
            <person name="Sato S."/>
            <person name="Oyaizu H."/>
        </authorList>
    </citation>
    <scope>NUCLEOTIDE SEQUENCE [LARGE SCALE GENOMIC DNA]</scope>
    <source>
        <strain evidence="4">ATCC 43989 / DSM 5975 / JCM 20966 / LMG 6465 / NBRC 14845 / NCIMB 13405 / ORS 571</strain>
    </source>
</reference>
<reference evidence="3 4" key="4">
    <citation type="journal article" date="2009" name="Appl. Environ. Microbiol.">
        <title>Comparative genome-wide transcriptional profiling of Azorhizobium caulinodans ORS571 grown under free-living and symbiotic conditions.</title>
        <authorList>
            <person name="Tsukada S."/>
            <person name="Aono T."/>
            <person name="Akiba N."/>
            <person name="Lee KB."/>
            <person name="Liu CT."/>
            <person name="Toyazaki H."/>
            <person name="Oyaizu H."/>
        </authorList>
    </citation>
    <scope>NUCLEOTIDE SEQUENCE [LARGE SCALE GENOMIC DNA]</scope>
    <source>
        <strain evidence="4">ATCC 43989 / DSM 5975 / JCM 20966 / LMG 6465 / NBRC 14845 / NCIMB 13405 / ORS 571</strain>
    </source>
</reference>
<evidence type="ECO:0000256" key="2">
    <source>
        <dbReference type="SAM" id="Phobius"/>
    </source>
</evidence>
<proteinExistence type="predicted"/>
<sequence>MMRSPAPGAATAVVLDVTDMGRRLRRRQSRPTTVDGSAGDPDSDRCRSKAGDSERSLHPSVPRRHFAEQLRAPGIDLRKGGQHEQGLCTRSRRPDVGRRLLLSVGYAGRAADDRHRAGARFGPHRSTAHRASLPREEMIMGRSLLILVPLLAILGLSLWWMTSTWQAAADAPFAGGDYVPLVLGVILSVVIGCGLMALLFISSRRGYDEAAQTQVLPRPPSPEVPPPVRDENAPRAGGATRPNGSP</sequence>
<evidence type="ECO:0000313" key="3">
    <source>
        <dbReference type="EMBL" id="BAF86801.1"/>
    </source>
</evidence>
<name>A8IQN6_AZOC5</name>
<dbReference type="HOGENOM" id="CLU_1127281_0_0_5"/>
<reference evidence="3 4" key="1">
    <citation type="journal article" date="2007" name="Appl. Environ. Microbiol.">
        <title>Rhizobial factors required for stem nodule maturation and maintenance in Sesbania rostrata-Azorhizobium caulinodans ORS571 symbiosis.</title>
        <authorList>
            <person name="Suzuki S."/>
            <person name="Aono T."/>
            <person name="Lee KB."/>
            <person name="Suzuki T."/>
            <person name="Liu CT."/>
            <person name="Miwa H."/>
            <person name="Wakao S."/>
            <person name="Iki T."/>
            <person name="Oyaizu H."/>
        </authorList>
    </citation>
    <scope>NUCLEOTIDE SEQUENCE [LARGE SCALE GENOMIC DNA]</scope>
    <source>
        <strain evidence="4">ATCC 43989 / DSM 5975 / JCM 20966 / LMG 6465 / NBRC 14845 / NCIMB 13405 / ORS 571</strain>
    </source>
</reference>
<feature type="transmembrane region" description="Helical" evidence="2">
    <location>
        <begin position="181"/>
        <end position="201"/>
    </location>
</feature>
<feature type="compositionally biased region" description="Basic and acidic residues" evidence="1">
    <location>
        <begin position="42"/>
        <end position="57"/>
    </location>
</feature>
<keyword evidence="2" id="KW-0812">Transmembrane</keyword>
<feature type="region of interest" description="Disordered" evidence="1">
    <location>
        <begin position="19"/>
        <end position="90"/>
    </location>
</feature>
<dbReference type="Proteomes" id="UP000000270">
    <property type="component" value="Chromosome"/>
</dbReference>
<feature type="region of interest" description="Disordered" evidence="1">
    <location>
        <begin position="211"/>
        <end position="246"/>
    </location>
</feature>